<gene>
    <name evidence="1" type="ORF">SAY87_002454</name>
</gene>
<dbReference type="EMBL" id="JAXIOK010000015">
    <property type="protein sequence ID" value="KAK4754350.1"/>
    <property type="molecule type" value="Genomic_DNA"/>
</dbReference>
<evidence type="ECO:0000313" key="1">
    <source>
        <dbReference type="EMBL" id="KAK4754350.1"/>
    </source>
</evidence>
<dbReference type="AlphaFoldDB" id="A0AAN7JT56"/>
<evidence type="ECO:0000313" key="2">
    <source>
        <dbReference type="Proteomes" id="UP001345219"/>
    </source>
</evidence>
<keyword evidence="2" id="KW-1185">Reference proteome</keyword>
<proteinExistence type="predicted"/>
<name>A0AAN7JT56_9MYRT</name>
<protein>
    <submittedName>
        <fullName evidence="1">Uncharacterized protein</fullName>
    </submittedName>
</protein>
<sequence length="110" mass="12713">MEGPEEEEKEMVKANQEYPTLVLELNANLYGSHWMEAPFLVCKALANNEEGTTVRSRCFFRGNNGVLPRKLTRDALNYCFDCMVGYPKLGFFVIYWDAFIDLLLVRLSCF</sequence>
<reference evidence="1 2" key="1">
    <citation type="journal article" date="2023" name="Hortic Res">
        <title>Pangenome of water caltrop reveals structural variations and asymmetric subgenome divergence after allopolyploidization.</title>
        <authorList>
            <person name="Zhang X."/>
            <person name="Chen Y."/>
            <person name="Wang L."/>
            <person name="Yuan Y."/>
            <person name="Fang M."/>
            <person name="Shi L."/>
            <person name="Lu R."/>
            <person name="Comes H.P."/>
            <person name="Ma Y."/>
            <person name="Chen Y."/>
            <person name="Huang G."/>
            <person name="Zhou Y."/>
            <person name="Zheng Z."/>
            <person name="Qiu Y."/>
        </authorList>
    </citation>
    <scope>NUCLEOTIDE SEQUENCE [LARGE SCALE GENOMIC DNA]</scope>
    <source>
        <tissue evidence="1">Roots</tissue>
    </source>
</reference>
<accession>A0AAN7JT56</accession>
<comment type="caution">
    <text evidence="1">The sequence shown here is derived from an EMBL/GenBank/DDBJ whole genome shotgun (WGS) entry which is preliminary data.</text>
</comment>
<dbReference type="Proteomes" id="UP001345219">
    <property type="component" value="Chromosome 2"/>
</dbReference>
<organism evidence="1 2">
    <name type="scientific">Trapa incisa</name>
    <dbReference type="NCBI Taxonomy" id="236973"/>
    <lineage>
        <taxon>Eukaryota</taxon>
        <taxon>Viridiplantae</taxon>
        <taxon>Streptophyta</taxon>
        <taxon>Embryophyta</taxon>
        <taxon>Tracheophyta</taxon>
        <taxon>Spermatophyta</taxon>
        <taxon>Magnoliopsida</taxon>
        <taxon>eudicotyledons</taxon>
        <taxon>Gunneridae</taxon>
        <taxon>Pentapetalae</taxon>
        <taxon>rosids</taxon>
        <taxon>malvids</taxon>
        <taxon>Myrtales</taxon>
        <taxon>Lythraceae</taxon>
        <taxon>Trapa</taxon>
    </lineage>
</organism>